<gene>
    <name evidence="2" type="ORF">H8R26_10635</name>
</gene>
<sequence length="214" mass="22366">MKNFNLLLLSVAGLFAAQVNAQDNTDVNTATHLLNVSVPEIALIDIYDSNTGTEAATVVFNMANATQSGVNREAGLYAFSALSYTNLYLNYTSVVATATNSNGYDLTRQINVQLEAGSTFPASLDLRITPVAPSIIANGGTTDSAGTVTAAGVALGVTNAIGVDALLVTSIESVYTGDLARGVRLTYTLEQNGNFAAYRAGDYSATIKYTLTDI</sequence>
<reference evidence="2 3" key="1">
    <citation type="submission" date="2020-08" db="EMBL/GenBank/DDBJ databases">
        <title>Description of novel Flavobacterium F-400 isolate.</title>
        <authorList>
            <person name="Saticioglu I."/>
            <person name="Duman M."/>
            <person name="Altun S."/>
        </authorList>
    </citation>
    <scope>NUCLEOTIDE SEQUENCE [LARGE SCALE GENOMIC DNA]</scope>
    <source>
        <strain evidence="2 3">F-400</strain>
    </source>
</reference>
<dbReference type="Proteomes" id="UP000621670">
    <property type="component" value="Unassembled WGS sequence"/>
</dbReference>
<dbReference type="EMBL" id="JACRUM010000005">
    <property type="protein sequence ID" value="MBC5863879.1"/>
    <property type="molecule type" value="Genomic_DNA"/>
</dbReference>
<name>A0ABR7JHA1_9FLAO</name>
<protein>
    <submittedName>
        <fullName evidence="2">Uncharacterized protein</fullName>
    </submittedName>
</protein>
<feature type="signal peptide" evidence="1">
    <location>
        <begin position="1"/>
        <end position="21"/>
    </location>
</feature>
<evidence type="ECO:0000313" key="3">
    <source>
        <dbReference type="Proteomes" id="UP000621670"/>
    </source>
</evidence>
<evidence type="ECO:0000313" key="2">
    <source>
        <dbReference type="EMBL" id="MBC5863879.1"/>
    </source>
</evidence>
<feature type="chain" id="PRO_5045518112" evidence="1">
    <location>
        <begin position="22"/>
        <end position="214"/>
    </location>
</feature>
<keyword evidence="1" id="KW-0732">Signal</keyword>
<evidence type="ECO:0000256" key="1">
    <source>
        <dbReference type="SAM" id="SignalP"/>
    </source>
</evidence>
<dbReference type="RefSeq" id="WP_166135626.1">
    <property type="nucleotide sequence ID" value="NZ_JAAOBY010000004.1"/>
</dbReference>
<proteinExistence type="predicted"/>
<accession>A0ABR7JHA1</accession>
<keyword evidence="3" id="KW-1185">Reference proteome</keyword>
<organism evidence="2 3">
    <name type="scientific">Flavobacterium turcicum</name>
    <dbReference type="NCBI Taxonomy" id="2764718"/>
    <lineage>
        <taxon>Bacteria</taxon>
        <taxon>Pseudomonadati</taxon>
        <taxon>Bacteroidota</taxon>
        <taxon>Flavobacteriia</taxon>
        <taxon>Flavobacteriales</taxon>
        <taxon>Flavobacteriaceae</taxon>
        <taxon>Flavobacterium</taxon>
    </lineage>
</organism>
<comment type="caution">
    <text evidence="2">The sequence shown here is derived from an EMBL/GenBank/DDBJ whole genome shotgun (WGS) entry which is preliminary data.</text>
</comment>